<keyword evidence="9" id="KW-1185">Reference proteome</keyword>
<proteinExistence type="inferred from homology"/>
<comment type="function">
    <text evidence="4">Binds to the 23S rRNA.</text>
</comment>
<evidence type="ECO:0000256" key="6">
    <source>
        <dbReference type="SAM" id="MobiDB-lite"/>
    </source>
</evidence>
<feature type="region of interest" description="Disordered" evidence="6">
    <location>
        <begin position="1"/>
        <end position="41"/>
    </location>
</feature>
<evidence type="ECO:0000256" key="5">
    <source>
        <dbReference type="RuleBase" id="RU003888"/>
    </source>
</evidence>
<dbReference type="NCBIfam" id="TIGR01071">
    <property type="entry name" value="rplO_bact"/>
    <property type="match status" value="1"/>
</dbReference>
<evidence type="ECO:0000256" key="1">
    <source>
        <dbReference type="ARBA" id="ARBA00007320"/>
    </source>
</evidence>
<dbReference type="GO" id="GO:0005840">
    <property type="term" value="C:ribosome"/>
    <property type="evidence" value="ECO:0007669"/>
    <property type="project" value="UniProtKB-KW"/>
</dbReference>
<dbReference type="RefSeq" id="WP_330197860.1">
    <property type="nucleotide sequence ID" value="NZ_JAZDRP010000001.1"/>
</dbReference>
<gene>
    <name evidence="4 8" type="primary">rplO</name>
    <name evidence="8" type="ORF">V0U79_02385</name>
</gene>
<dbReference type="PROSITE" id="PS00475">
    <property type="entry name" value="RIBOSOMAL_L15"/>
    <property type="match status" value="1"/>
</dbReference>
<comment type="similarity">
    <text evidence="1 4 5">Belongs to the universal ribosomal protein uL15 family.</text>
</comment>
<evidence type="ECO:0000256" key="4">
    <source>
        <dbReference type="HAMAP-Rule" id="MF_01341"/>
    </source>
</evidence>
<dbReference type="Proteomes" id="UP001354971">
    <property type="component" value="Unassembled WGS sequence"/>
</dbReference>
<dbReference type="Pfam" id="PF00828">
    <property type="entry name" value="Ribosomal_L27A"/>
    <property type="match status" value="1"/>
</dbReference>
<comment type="subunit">
    <text evidence="4">Part of the 50S ribosomal subunit.</text>
</comment>
<dbReference type="InterPro" id="IPR036227">
    <property type="entry name" value="Ribosomal_uL15/eL18_sf"/>
</dbReference>
<dbReference type="InterPro" id="IPR001196">
    <property type="entry name" value="Ribosomal_uL15_CS"/>
</dbReference>
<dbReference type="PANTHER" id="PTHR12934">
    <property type="entry name" value="50S RIBOSOMAL PROTEIN L15"/>
    <property type="match status" value="1"/>
</dbReference>
<accession>A0ABU7LMR6</accession>
<keyword evidence="4" id="KW-0694">RNA-binding</keyword>
<evidence type="ECO:0000259" key="7">
    <source>
        <dbReference type="Pfam" id="PF00828"/>
    </source>
</evidence>
<reference evidence="8 9" key="1">
    <citation type="submission" date="2024-01" db="EMBL/GenBank/DDBJ databases">
        <title>Hyphobacterium bacterium isolated from marine sediment.</title>
        <authorList>
            <person name="Zhao S."/>
        </authorList>
    </citation>
    <scope>NUCLEOTIDE SEQUENCE [LARGE SCALE GENOMIC DNA]</scope>
    <source>
        <strain evidence="9">HN65</strain>
    </source>
</reference>
<dbReference type="InterPro" id="IPR005749">
    <property type="entry name" value="Ribosomal_uL15_bac-type"/>
</dbReference>
<dbReference type="Gene3D" id="3.100.10.10">
    <property type="match status" value="1"/>
</dbReference>
<keyword evidence="2 4" id="KW-0689">Ribosomal protein</keyword>
<dbReference type="InterPro" id="IPR021131">
    <property type="entry name" value="Ribosomal_uL15/eL18"/>
</dbReference>
<feature type="compositionally biased region" description="Gly residues" evidence="6">
    <location>
        <begin position="21"/>
        <end position="35"/>
    </location>
</feature>
<feature type="domain" description="Large ribosomal subunit protein uL15/eL18" evidence="7">
    <location>
        <begin position="75"/>
        <end position="149"/>
    </location>
</feature>
<keyword evidence="4" id="KW-0699">rRNA-binding</keyword>
<dbReference type="HAMAP" id="MF_01341">
    <property type="entry name" value="Ribosomal_uL15"/>
    <property type="match status" value="1"/>
</dbReference>
<evidence type="ECO:0000256" key="3">
    <source>
        <dbReference type="ARBA" id="ARBA00023274"/>
    </source>
</evidence>
<protein>
    <recommendedName>
        <fullName evidence="4">Large ribosomal subunit protein uL15</fullName>
    </recommendedName>
</protein>
<comment type="caution">
    <text evidence="8">The sequence shown here is derived from an EMBL/GenBank/DDBJ whole genome shotgun (WGS) entry which is preliminary data.</text>
</comment>
<name>A0ABU7LMR6_9PROT</name>
<sequence>MRLNDLRDNAGATKSRTRVGRGIGSGKGKTGGRGVKGQKSRSGVAIKGFEGGQMPLHMRLPKRGFNKPNRLAFAEVNIGRLEAAIADKKIDAKKPIDAEALIAAGVIRRAKDGVRLLAKGALKSKVEITVAGATKAAIAAVEKAGGKVTVVAPKAAKSDAAAE</sequence>
<dbReference type="SUPFAM" id="SSF52080">
    <property type="entry name" value="Ribosomal proteins L15p and L18e"/>
    <property type="match status" value="1"/>
</dbReference>
<keyword evidence="3 4" id="KW-0687">Ribonucleoprotein</keyword>
<dbReference type="EMBL" id="JAZDRP010000001">
    <property type="protein sequence ID" value="MEE2525197.1"/>
    <property type="molecule type" value="Genomic_DNA"/>
</dbReference>
<evidence type="ECO:0000256" key="2">
    <source>
        <dbReference type="ARBA" id="ARBA00022980"/>
    </source>
</evidence>
<evidence type="ECO:0000313" key="9">
    <source>
        <dbReference type="Proteomes" id="UP001354971"/>
    </source>
</evidence>
<dbReference type="PANTHER" id="PTHR12934:SF11">
    <property type="entry name" value="LARGE RIBOSOMAL SUBUNIT PROTEIN UL15M"/>
    <property type="match status" value="1"/>
</dbReference>
<organism evidence="8 9">
    <name type="scientific">Hyphobacterium lacteum</name>
    <dbReference type="NCBI Taxonomy" id="3116575"/>
    <lineage>
        <taxon>Bacteria</taxon>
        <taxon>Pseudomonadati</taxon>
        <taxon>Pseudomonadota</taxon>
        <taxon>Alphaproteobacteria</taxon>
        <taxon>Maricaulales</taxon>
        <taxon>Maricaulaceae</taxon>
        <taxon>Hyphobacterium</taxon>
    </lineage>
</organism>
<evidence type="ECO:0000313" key="8">
    <source>
        <dbReference type="EMBL" id="MEE2525197.1"/>
    </source>
</evidence>
<dbReference type="InterPro" id="IPR030878">
    <property type="entry name" value="Ribosomal_uL15"/>
</dbReference>